<evidence type="ECO:0000259" key="5">
    <source>
        <dbReference type="PROSITE" id="PS51123"/>
    </source>
</evidence>
<dbReference type="InterPro" id="IPR006664">
    <property type="entry name" value="OMP_bac"/>
</dbReference>
<dbReference type="PRINTS" id="PR01023">
    <property type="entry name" value="NAFLGMOTY"/>
</dbReference>
<gene>
    <name evidence="6" type="ORF">SAMN04489716_3204</name>
</gene>
<keyword evidence="7" id="KW-1185">Reference proteome</keyword>
<evidence type="ECO:0000313" key="7">
    <source>
        <dbReference type="Proteomes" id="UP000198688"/>
    </source>
</evidence>
<dbReference type="InterPro" id="IPR036737">
    <property type="entry name" value="OmpA-like_sf"/>
</dbReference>
<accession>A0A1H1Z9F8</accession>
<name>A0A1H1Z9F8_9ACTN</name>
<dbReference type="RefSeq" id="WP_092545375.1">
    <property type="nucleotide sequence ID" value="NZ_BOMJ01000005.1"/>
</dbReference>
<evidence type="ECO:0000256" key="2">
    <source>
        <dbReference type="ARBA" id="ARBA00023136"/>
    </source>
</evidence>
<dbReference type="CDD" id="cd07185">
    <property type="entry name" value="OmpA_C-like"/>
    <property type="match status" value="1"/>
</dbReference>
<dbReference type="Gene3D" id="3.30.1330.60">
    <property type="entry name" value="OmpA-like domain"/>
    <property type="match status" value="1"/>
</dbReference>
<sequence>MTTTVSRRPITTPLSRRWIAVLAAVLGLAAIIAGQLGPNRYRLEDDLAQRAGAALSAAGQPHASVSFAGRDALVAAPSQVEADQARNVVATVSGVRAVGTRVTAPAKTAPVVDHAAEATRQRLTEAAERARVRLAERQSALAVQQQLDDLSALTFHTGGANLTAESRKALRKVAALLTANPGMGLRVGGHTDSRGSTATNLALSRDRADAVKDALVENGVAADRLTAKGYGEARPAVSNDTAEHRATNRRVELAIVS</sequence>
<dbReference type="GO" id="GO:0009279">
    <property type="term" value="C:cell outer membrane"/>
    <property type="evidence" value="ECO:0007669"/>
    <property type="project" value="UniProtKB-SubCell"/>
</dbReference>
<reference evidence="6 7" key="1">
    <citation type="submission" date="2016-10" db="EMBL/GenBank/DDBJ databases">
        <authorList>
            <person name="de Groot N.N."/>
        </authorList>
    </citation>
    <scope>NUCLEOTIDE SEQUENCE [LARGE SCALE GENOMIC DNA]</scope>
    <source>
        <strain evidence="6 7">DSM 43941</strain>
    </source>
</reference>
<keyword evidence="3" id="KW-0998">Cell outer membrane</keyword>
<dbReference type="STRING" id="113562.SAMN04489716_3204"/>
<feature type="domain" description="OmpA-like" evidence="5">
    <location>
        <begin position="142"/>
        <end position="257"/>
    </location>
</feature>
<dbReference type="InterPro" id="IPR006665">
    <property type="entry name" value="OmpA-like"/>
</dbReference>
<protein>
    <submittedName>
        <fullName evidence="6">Outer membrane protein OmpA</fullName>
    </submittedName>
</protein>
<evidence type="ECO:0000313" key="6">
    <source>
        <dbReference type="EMBL" id="SDT30219.1"/>
    </source>
</evidence>
<proteinExistence type="predicted"/>
<organism evidence="6 7">
    <name type="scientific">Actinoplanes derwentensis</name>
    <dbReference type="NCBI Taxonomy" id="113562"/>
    <lineage>
        <taxon>Bacteria</taxon>
        <taxon>Bacillati</taxon>
        <taxon>Actinomycetota</taxon>
        <taxon>Actinomycetes</taxon>
        <taxon>Micromonosporales</taxon>
        <taxon>Micromonosporaceae</taxon>
        <taxon>Actinoplanes</taxon>
    </lineage>
</organism>
<dbReference type="AlphaFoldDB" id="A0A1H1Z9F8"/>
<dbReference type="PANTHER" id="PTHR30329:SF21">
    <property type="entry name" value="LIPOPROTEIN YIAD-RELATED"/>
    <property type="match status" value="1"/>
</dbReference>
<evidence type="ECO:0000256" key="3">
    <source>
        <dbReference type="ARBA" id="ARBA00023237"/>
    </source>
</evidence>
<dbReference type="EMBL" id="LT629758">
    <property type="protein sequence ID" value="SDT30219.1"/>
    <property type="molecule type" value="Genomic_DNA"/>
</dbReference>
<keyword evidence="2 4" id="KW-0472">Membrane</keyword>
<dbReference type="SUPFAM" id="SSF103088">
    <property type="entry name" value="OmpA-like"/>
    <property type="match status" value="1"/>
</dbReference>
<comment type="subcellular location">
    <subcellularLocation>
        <location evidence="1">Cell outer membrane</location>
    </subcellularLocation>
</comment>
<dbReference type="Pfam" id="PF00691">
    <property type="entry name" value="OmpA"/>
    <property type="match status" value="1"/>
</dbReference>
<dbReference type="PROSITE" id="PS51123">
    <property type="entry name" value="OMPA_2"/>
    <property type="match status" value="1"/>
</dbReference>
<evidence type="ECO:0000256" key="1">
    <source>
        <dbReference type="ARBA" id="ARBA00004442"/>
    </source>
</evidence>
<dbReference type="PRINTS" id="PR01021">
    <property type="entry name" value="OMPADOMAIN"/>
</dbReference>
<dbReference type="Proteomes" id="UP000198688">
    <property type="component" value="Chromosome I"/>
</dbReference>
<dbReference type="PANTHER" id="PTHR30329">
    <property type="entry name" value="STATOR ELEMENT OF FLAGELLAR MOTOR COMPLEX"/>
    <property type="match status" value="1"/>
</dbReference>
<dbReference type="InterPro" id="IPR050330">
    <property type="entry name" value="Bact_OuterMem_StrucFunc"/>
</dbReference>
<evidence type="ECO:0000256" key="4">
    <source>
        <dbReference type="PROSITE-ProRule" id="PRU00473"/>
    </source>
</evidence>